<evidence type="ECO:0000313" key="3">
    <source>
        <dbReference type="Proteomes" id="UP001163046"/>
    </source>
</evidence>
<protein>
    <submittedName>
        <fullName evidence="2">Uncharacterized protein</fullName>
    </submittedName>
</protein>
<comment type="caution">
    <text evidence="2">The sequence shown here is derived from an EMBL/GenBank/DDBJ whole genome shotgun (WGS) entry which is preliminary data.</text>
</comment>
<dbReference type="AlphaFoldDB" id="A0A9W9ZVU3"/>
<evidence type="ECO:0000313" key="2">
    <source>
        <dbReference type="EMBL" id="KAJ7388816.1"/>
    </source>
</evidence>
<keyword evidence="3" id="KW-1185">Reference proteome</keyword>
<organism evidence="2 3">
    <name type="scientific">Desmophyllum pertusum</name>
    <dbReference type="NCBI Taxonomy" id="174260"/>
    <lineage>
        <taxon>Eukaryota</taxon>
        <taxon>Metazoa</taxon>
        <taxon>Cnidaria</taxon>
        <taxon>Anthozoa</taxon>
        <taxon>Hexacorallia</taxon>
        <taxon>Scleractinia</taxon>
        <taxon>Caryophylliina</taxon>
        <taxon>Caryophylliidae</taxon>
        <taxon>Desmophyllum</taxon>
    </lineage>
</organism>
<keyword evidence="1" id="KW-0732">Signal</keyword>
<gene>
    <name evidence="2" type="ORF">OS493_035373</name>
</gene>
<dbReference type="OrthoDB" id="5983158at2759"/>
<proteinExistence type="predicted"/>
<name>A0A9W9ZVU3_9CNID</name>
<feature type="signal peptide" evidence="1">
    <location>
        <begin position="1"/>
        <end position="23"/>
    </location>
</feature>
<feature type="chain" id="PRO_5040842194" evidence="1">
    <location>
        <begin position="24"/>
        <end position="395"/>
    </location>
</feature>
<evidence type="ECO:0000256" key="1">
    <source>
        <dbReference type="SAM" id="SignalP"/>
    </source>
</evidence>
<dbReference type="Proteomes" id="UP001163046">
    <property type="component" value="Unassembled WGS sequence"/>
</dbReference>
<reference evidence="2" key="1">
    <citation type="submission" date="2023-01" db="EMBL/GenBank/DDBJ databases">
        <title>Genome assembly of the deep-sea coral Lophelia pertusa.</title>
        <authorList>
            <person name="Herrera S."/>
            <person name="Cordes E."/>
        </authorList>
    </citation>
    <scope>NUCLEOTIDE SEQUENCE</scope>
    <source>
        <strain evidence="2">USNM1676648</strain>
        <tissue evidence="2">Polyp</tissue>
    </source>
</reference>
<sequence>MSPQAMLCVFILVVCGLIPLIDANAIQCQNLEYTGPIKEVIEMKPTKLAEATDAAAAAAEGFAMDMASAGIGGIPFVGIMLSSMFDQIVASFGSGGLQIEGVFNSLKLEIYQLKEYMDQNIEEVKIDYIRKAFGSTSRGGMLGYAKHCTDSYKERANEMAVCLENLRAMLSQQYLFFMPEGETPSAYEQTLPLFRMYGQLYVDTLLDQIAVEKKKGHEDLAERHAEALIAKVKEFKEHSEKALKIIVMNHLEPHIMPPKNNPSCAPLSDGVRMCVCTIAIGPSKFNAVDKNGIPTDKTKNFCVGVIYTSRDPCKTTIRAYANDYAREHGTAIVTYWRKQVGQIVSKWTKTAEALQPMVDKHKRSLPLLERIQFEREVAADIAKEKRMMQKRETAA</sequence>
<accession>A0A9W9ZVU3</accession>
<dbReference type="EMBL" id="MU825449">
    <property type="protein sequence ID" value="KAJ7388816.1"/>
    <property type="molecule type" value="Genomic_DNA"/>
</dbReference>